<evidence type="ECO:0000313" key="3">
    <source>
        <dbReference type="EMBL" id="RZF21928.1"/>
    </source>
</evidence>
<proteinExistence type="predicted"/>
<reference evidence="4" key="1">
    <citation type="journal article" date="2019" name="Int. J. Syst. Evol. Microbiol.">
        <title>Halobacteriovorax valvorus sp. nov., a novel prokaryotic predator isolated from coastal seawater of China.</title>
        <authorList>
            <person name="Chen M.-X."/>
        </authorList>
    </citation>
    <scope>NUCLEOTIDE SEQUENCE [LARGE SCALE GENOMIC DNA]</scope>
    <source>
        <strain evidence="4">BL9</strain>
    </source>
</reference>
<dbReference type="InterPro" id="IPR003399">
    <property type="entry name" value="Mce/MlaD"/>
</dbReference>
<dbReference type="RefSeq" id="WP_115361818.1">
    <property type="nucleotide sequence ID" value="NZ_QDKL01000002.1"/>
</dbReference>
<evidence type="ECO:0000256" key="1">
    <source>
        <dbReference type="SAM" id="Coils"/>
    </source>
</evidence>
<keyword evidence="4" id="KW-1185">Reference proteome</keyword>
<keyword evidence="1" id="KW-0175">Coiled coil</keyword>
<feature type="coiled-coil region" evidence="1">
    <location>
        <begin position="222"/>
        <end position="249"/>
    </location>
</feature>
<gene>
    <name evidence="3" type="ORF">DAY19_09570</name>
</gene>
<evidence type="ECO:0000259" key="2">
    <source>
        <dbReference type="Pfam" id="PF02470"/>
    </source>
</evidence>
<dbReference type="EMBL" id="QDKL01000002">
    <property type="protein sequence ID" value="RZF21928.1"/>
    <property type="molecule type" value="Genomic_DNA"/>
</dbReference>
<feature type="domain" description="Mce/MlaD" evidence="2">
    <location>
        <begin position="34"/>
        <end position="106"/>
    </location>
</feature>
<accession>A0ABY0IG63</accession>
<dbReference type="PANTHER" id="PTHR33371:SF4">
    <property type="entry name" value="INTERMEMBRANE PHOSPHOLIPID TRANSPORT SYSTEM BINDING PROTEIN MLAD"/>
    <property type="match status" value="1"/>
</dbReference>
<sequence length="456" mass="50332">MNEFKVGLMALAAMIAVVVMSLVVTSNQSGFGAYNDYYTTINDASGIFPKTPIKVAGINAGRIKDIQLTGNKARISFEVLERVKITKGSKLRIRSVGFLGDKYLEIYVANNDELLPDGSELLAEEKAGIETLLKDASEVMQDVKVLVGSIKESFVPEGGEPAMKKIVADVQETMTNTKELTGKLNDLVGRNNQKLQRIIDNLEDFTAQIAYQTDANEPASAVADVKEILKKADNMMADLEDLVQNIKDGKGTVGKLLVEEEIADEVKSTLSSVQKVIGRVDSIRTQLSVYTGANTRTDQTDTTAELRIFPSPGRFYLVGVTTSEFGPERRKITETTVGGTTTIEDEKVRKYNDVLLNLQLGRRIDNWTFRGGLIDSYGGLAVDYNFDDWNTITSLEVFDYRDNIGPNIRIGLDFQLWSVIYGKIEGEDLINDPGMVYSLGLKFNDEDIKGLVGIFL</sequence>
<dbReference type="Pfam" id="PF02470">
    <property type="entry name" value="MlaD"/>
    <property type="match status" value="1"/>
</dbReference>
<evidence type="ECO:0000313" key="4">
    <source>
        <dbReference type="Proteomes" id="UP000443582"/>
    </source>
</evidence>
<organism evidence="3 4">
    <name type="scientific">Halobacteriovorax vibrionivorans</name>
    <dbReference type="NCBI Taxonomy" id="2152716"/>
    <lineage>
        <taxon>Bacteria</taxon>
        <taxon>Pseudomonadati</taxon>
        <taxon>Bdellovibrionota</taxon>
        <taxon>Bacteriovoracia</taxon>
        <taxon>Bacteriovoracales</taxon>
        <taxon>Halobacteriovoraceae</taxon>
        <taxon>Halobacteriovorax</taxon>
    </lineage>
</organism>
<dbReference type="Proteomes" id="UP000443582">
    <property type="component" value="Unassembled WGS sequence"/>
</dbReference>
<dbReference type="PANTHER" id="PTHR33371">
    <property type="entry name" value="INTERMEMBRANE PHOSPHOLIPID TRANSPORT SYSTEM BINDING PROTEIN MLAD-RELATED"/>
    <property type="match status" value="1"/>
</dbReference>
<protein>
    <submittedName>
        <fullName evidence="3">MCE family protein</fullName>
    </submittedName>
</protein>
<name>A0ABY0IG63_9BACT</name>
<comment type="caution">
    <text evidence="3">The sequence shown here is derived from an EMBL/GenBank/DDBJ whole genome shotgun (WGS) entry which is preliminary data.</text>
</comment>
<dbReference type="InterPro" id="IPR052336">
    <property type="entry name" value="MlaD_Phospholipid_Transporter"/>
</dbReference>